<dbReference type="EMBL" id="QRUP01000029">
    <property type="protein sequence ID" value="RGR68012.1"/>
    <property type="molecule type" value="Genomic_DNA"/>
</dbReference>
<feature type="domain" description="Glycosyl hydrolase family 13 catalytic" evidence="10">
    <location>
        <begin position="13"/>
        <end position="417"/>
    </location>
</feature>
<dbReference type="GO" id="GO:0004556">
    <property type="term" value="F:alpha-amylase activity"/>
    <property type="evidence" value="ECO:0007669"/>
    <property type="project" value="UniProtKB-EC"/>
</dbReference>
<dbReference type="PIRSF" id="PIRSF001021">
    <property type="entry name" value="Alph-amls_thrmst"/>
    <property type="match status" value="1"/>
</dbReference>
<dbReference type="InterPro" id="IPR006046">
    <property type="entry name" value="Alpha_amylase"/>
</dbReference>
<dbReference type="InterPro" id="IPR013776">
    <property type="entry name" value="A-amylase_thermo"/>
</dbReference>
<dbReference type="Proteomes" id="UP000284178">
    <property type="component" value="Unassembled WGS sequence"/>
</dbReference>
<dbReference type="GO" id="GO:0005975">
    <property type="term" value="P:carbohydrate metabolic process"/>
    <property type="evidence" value="ECO:0007669"/>
    <property type="project" value="InterPro"/>
</dbReference>
<keyword evidence="4 11" id="KW-0378">Hydrolase</keyword>
<dbReference type="CDD" id="cd11318">
    <property type="entry name" value="AmyAc_bac_fung_AmyA"/>
    <property type="match status" value="1"/>
</dbReference>
<proteinExistence type="inferred from homology"/>
<reference evidence="11 12" key="1">
    <citation type="submission" date="2018-08" db="EMBL/GenBank/DDBJ databases">
        <title>A genome reference for cultivated species of the human gut microbiota.</title>
        <authorList>
            <person name="Zou Y."/>
            <person name="Xue W."/>
            <person name="Luo G."/>
        </authorList>
    </citation>
    <scope>NUCLEOTIDE SEQUENCE [LARGE SCALE GENOMIC DNA]</scope>
    <source>
        <strain evidence="11 12">AF24-29</strain>
    </source>
</reference>
<feature type="binding site" evidence="8">
    <location>
        <position position="192"/>
    </location>
    <ligand>
        <name>Ca(2+)</name>
        <dbReference type="ChEBI" id="CHEBI:29108"/>
        <label>2</label>
    </ligand>
</feature>
<dbReference type="EC" id="3.2.1.1" evidence="11"/>
<keyword evidence="5" id="KW-0119">Carbohydrate metabolism</keyword>
<keyword evidence="8" id="KW-0106">Calcium</keyword>
<comment type="similarity">
    <text evidence="2 9">Belongs to the glycosyl hydrolase 13 family.</text>
</comment>
<feature type="binding site" evidence="8">
    <location>
        <position position="170"/>
    </location>
    <ligand>
        <name>Ca(2+)</name>
        <dbReference type="ChEBI" id="CHEBI:29108"/>
        <label>2</label>
    </ligand>
</feature>
<feature type="active site" description="Proton donor" evidence="7">
    <location>
        <position position="270"/>
    </location>
</feature>
<evidence type="ECO:0000256" key="8">
    <source>
        <dbReference type="PIRSR" id="PIRSR001021-2"/>
    </source>
</evidence>
<feature type="binding site" evidence="8">
    <location>
        <position position="203"/>
    </location>
    <ligand>
        <name>Ca(2+)</name>
        <dbReference type="ChEBI" id="CHEBI:29108"/>
        <label>1</label>
    </ligand>
</feature>
<organism evidence="11 12">
    <name type="scientific">Holdemania filiformis</name>
    <dbReference type="NCBI Taxonomy" id="61171"/>
    <lineage>
        <taxon>Bacteria</taxon>
        <taxon>Bacillati</taxon>
        <taxon>Bacillota</taxon>
        <taxon>Erysipelotrichia</taxon>
        <taxon>Erysipelotrichales</taxon>
        <taxon>Erysipelotrichaceae</taxon>
        <taxon>Holdemania</taxon>
    </lineage>
</organism>
<dbReference type="Gene3D" id="3.20.20.80">
    <property type="entry name" value="Glycosidases"/>
    <property type="match status" value="1"/>
</dbReference>
<comment type="caution">
    <text evidence="11">The sequence shown here is derived from an EMBL/GenBank/DDBJ whole genome shotgun (WGS) entry which is preliminary data.</text>
</comment>
<dbReference type="Gene3D" id="2.60.40.1180">
    <property type="entry name" value="Golgi alpha-mannosidase II"/>
    <property type="match status" value="1"/>
</dbReference>
<evidence type="ECO:0000256" key="6">
    <source>
        <dbReference type="ARBA" id="ARBA00023295"/>
    </source>
</evidence>
<evidence type="ECO:0000313" key="11">
    <source>
        <dbReference type="EMBL" id="RGR68012.1"/>
    </source>
</evidence>
<feature type="binding site" evidence="8">
    <location>
        <position position="435"/>
    </location>
    <ligand>
        <name>Ca(2+)</name>
        <dbReference type="ChEBI" id="CHEBI:29108"/>
        <label>3</label>
    </ligand>
</feature>
<feature type="active site" description="Nucleophile" evidence="7">
    <location>
        <position position="240"/>
    </location>
</feature>
<dbReference type="SMART" id="SM00642">
    <property type="entry name" value="Aamy"/>
    <property type="match status" value="1"/>
</dbReference>
<feature type="binding site" evidence="8">
    <location>
        <position position="244"/>
    </location>
    <ligand>
        <name>Ca(2+)</name>
        <dbReference type="ChEBI" id="CHEBI:29108"/>
        <label>1</label>
    </ligand>
</feature>
<dbReference type="AlphaFoldDB" id="A0A412FIP1"/>
<dbReference type="GO" id="GO:0005509">
    <property type="term" value="F:calcium ion binding"/>
    <property type="evidence" value="ECO:0007669"/>
    <property type="project" value="InterPro"/>
</dbReference>
<comment type="cofactor">
    <cofactor evidence="1">
        <name>Ca(2+)</name>
        <dbReference type="ChEBI" id="CHEBI:29108"/>
    </cofactor>
</comment>
<evidence type="ECO:0000256" key="7">
    <source>
        <dbReference type="PIRSR" id="PIRSR001021-1"/>
    </source>
</evidence>
<dbReference type="Pfam" id="PF00128">
    <property type="entry name" value="Alpha-amylase"/>
    <property type="match status" value="1"/>
</dbReference>
<gene>
    <name evidence="11" type="ORF">DWY25_16285</name>
</gene>
<keyword evidence="6 11" id="KW-0326">Glycosidase</keyword>
<accession>A0A412FIP1</accession>
<evidence type="ECO:0000256" key="2">
    <source>
        <dbReference type="ARBA" id="ARBA00008061"/>
    </source>
</evidence>
<name>A0A412FIP1_9FIRM</name>
<dbReference type="NCBIfam" id="NF006968">
    <property type="entry name" value="PRK09441.1-1"/>
    <property type="match status" value="1"/>
</dbReference>
<dbReference type="SUPFAM" id="SSF51445">
    <property type="entry name" value="(Trans)glycosidases"/>
    <property type="match status" value="1"/>
</dbReference>
<evidence type="ECO:0000256" key="4">
    <source>
        <dbReference type="ARBA" id="ARBA00022801"/>
    </source>
</evidence>
<evidence type="ECO:0000313" key="12">
    <source>
        <dbReference type="Proteomes" id="UP000284178"/>
    </source>
</evidence>
<dbReference type="PANTHER" id="PTHR43447">
    <property type="entry name" value="ALPHA-AMYLASE"/>
    <property type="match status" value="1"/>
</dbReference>
<dbReference type="Gene3D" id="2.40.30.140">
    <property type="match status" value="1"/>
</dbReference>
<sequence length="498" mass="56248">MNHRKKAIDLENKTLLQAFEWYLPEDQQHWKRCAALAESWAALGISGVWLPPAYKGTGGKSDVGYGVYDTYDLGEFDQKGTVATKYGTRAEYLEAVAALHRAGIEVMADIVLNHRLGADAQEEVLAVQDAGDNRNQAVADPRPIQAWTKFTFPGRKGKYSDFTWNWSHFDGTDWDSDWKYSGIFRFVGKQWDQETDGENGNYDYLMGADLDLSNPEVIAELDRWGRWYYDTVKMDGFRLDAVKHMDFTFFTHWLDALRRDSGRELPAVGEYWSWELDKLRHYLDACGHCMRLFDVPLHYQFVKAATSNAQFDMAQILSNTLVQTEPDAAVTFVDNHDTQPSQALASWVPAWFKPLAYALILLRKEGIPCVFYGDLVGIPHDRIAPVMGLERMIRARRDYAYGDQRDYFDDANLIGWTLSGDDQHPHSGLAVILSDAPGGTKTMELGRTLAGKTMRDVLMNQTEIIQLDENGCGTFPVGGGSVSVWALDEAYDALTLTL</sequence>
<feature type="binding site" evidence="8">
    <location>
        <position position="211"/>
    </location>
    <ligand>
        <name>Ca(2+)</name>
        <dbReference type="ChEBI" id="CHEBI:29108"/>
        <label>2</label>
    </ligand>
</feature>
<feature type="binding site" evidence="8">
    <location>
        <position position="209"/>
    </location>
    <ligand>
        <name>Ca(2+)</name>
        <dbReference type="ChEBI" id="CHEBI:29108"/>
        <label>1</label>
    </ligand>
</feature>
<keyword evidence="3 8" id="KW-0479">Metal-binding</keyword>
<dbReference type="InterPro" id="IPR017853">
    <property type="entry name" value="GH"/>
</dbReference>
<dbReference type="InterPro" id="IPR006047">
    <property type="entry name" value="GH13_cat_dom"/>
</dbReference>
<dbReference type="SUPFAM" id="SSF51011">
    <property type="entry name" value="Glycosyl hydrolase domain"/>
    <property type="match status" value="1"/>
</dbReference>
<dbReference type="NCBIfam" id="NF006969">
    <property type="entry name" value="PRK09441.1-2"/>
    <property type="match status" value="1"/>
</dbReference>
<evidence type="ECO:0000256" key="9">
    <source>
        <dbReference type="RuleBase" id="RU003615"/>
    </source>
</evidence>
<evidence type="ECO:0000256" key="5">
    <source>
        <dbReference type="ARBA" id="ARBA00023277"/>
    </source>
</evidence>
<evidence type="ECO:0000256" key="1">
    <source>
        <dbReference type="ARBA" id="ARBA00001913"/>
    </source>
</evidence>
<dbReference type="PRINTS" id="PR00110">
    <property type="entry name" value="ALPHAAMYLASE"/>
</dbReference>
<keyword evidence="12" id="KW-1185">Reference proteome</keyword>
<feature type="binding site" evidence="8">
    <location>
        <position position="113"/>
    </location>
    <ligand>
        <name>Ca(2+)</name>
        <dbReference type="ChEBI" id="CHEBI:29108"/>
        <label>1</label>
    </ligand>
</feature>
<dbReference type="InterPro" id="IPR013780">
    <property type="entry name" value="Glyco_hydro_b"/>
</dbReference>
<evidence type="ECO:0000259" key="10">
    <source>
        <dbReference type="SMART" id="SM00642"/>
    </source>
</evidence>
<protein>
    <submittedName>
        <fullName evidence="11">Alpha-amylase</fullName>
        <ecNumber evidence="11">3.2.1.1</ecNumber>
    </submittedName>
</protein>
<evidence type="ECO:0000256" key="3">
    <source>
        <dbReference type="ARBA" id="ARBA00022723"/>
    </source>
</evidence>